<keyword evidence="2" id="KW-1185">Reference proteome</keyword>
<proteinExistence type="predicted"/>
<dbReference type="Proteomes" id="UP000279457">
    <property type="component" value="Unassembled WGS sequence"/>
</dbReference>
<organism evidence="1 2">
    <name type="scientific">Erwinia psidii</name>
    <dbReference type="NCBI Taxonomy" id="69224"/>
    <lineage>
        <taxon>Bacteria</taxon>
        <taxon>Pseudomonadati</taxon>
        <taxon>Pseudomonadota</taxon>
        <taxon>Gammaproteobacteria</taxon>
        <taxon>Enterobacterales</taxon>
        <taxon>Erwiniaceae</taxon>
        <taxon>Erwinia</taxon>
    </lineage>
</organism>
<protein>
    <submittedName>
        <fullName evidence="1">Uncharacterized protein</fullName>
    </submittedName>
</protein>
<gene>
    <name evidence="1" type="ORF">EB241_08810</name>
</gene>
<name>A0A3N6V118_9GAMM</name>
<sequence>MVFFQQGVPLLRWASQRMVNASEKDEKPAASPSQEKNRWLLCVINHIAGQIVDAVREVFHHGRWVYLAARK</sequence>
<comment type="caution">
    <text evidence="1">The sequence shown here is derived from an EMBL/GenBank/DDBJ whole genome shotgun (WGS) entry which is preliminary data.</text>
</comment>
<dbReference type="EMBL" id="RHHM01000005">
    <property type="protein sequence ID" value="RQM38765.1"/>
    <property type="molecule type" value="Genomic_DNA"/>
</dbReference>
<reference evidence="1 2" key="1">
    <citation type="submission" date="2018-10" db="EMBL/GenBank/DDBJ databases">
        <title>Draft genome sequence for the type isolate of Erwinia psidii, agent causal of bacterial blight in guava (Psidium guajava) and wilt and die-back of Eucalyptus spp.</title>
        <authorList>
            <person name="Hermenegildo P.S."/>
            <person name="Santos S.A."/>
            <person name="Guimaraes L.M.S."/>
            <person name="Vidigal P.M.P."/>
            <person name="Pereira I.C."/>
            <person name="Badel J.L."/>
            <person name="Alfenas-Zerbini P."/>
            <person name="Ferreira M.A.S.V."/>
            <person name="Alfenas A.C."/>
        </authorList>
    </citation>
    <scope>NUCLEOTIDE SEQUENCE [LARGE SCALE GENOMIC DNA]</scope>
    <source>
        <strain evidence="1 2">IBSBF 435</strain>
    </source>
</reference>
<dbReference type="AlphaFoldDB" id="A0A3N6V118"/>
<accession>A0A3N6V118</accession>
<evidence type="ECO:0000313" key="2">
    <source>
        <dbReference type="Proteomes" id="UP000279457"/>
    </source>
</evidence>
<evidence type="ECO:0000313" key="1">
    <source>
        <dbReference type="EMBL" id="RQM38765.1"/>
    </source>
</evidence>